<dbReference type="EMBL" id="JAFDVH010000022">
    <property type="protein sequence ID" value="KAG7457218.1"/>
    <property type="molecule type" value="Genomic_DNA"/>
</dbReference>
<dbReference type="FunFam" id="1.10.167.10:FF:000001">
    <property type="entry name" value="Putative regulator of g-protein signaling 12"/>
    <property type="match status" value="1"/>
</dbReference>
<dbReference type="PANTHER" id="PTHR10845:SF43">
    <property type="entry name" value="REGULATOR OF G-PROTEIN SIGNALING 2"/>
    <property type="match status" value="1"/>
</dbReference>
<keyword evidence="1" id="KW-0734">Signal transduction inhibitor</keyword>
<feature type="domain" description="RGS" evidence="2">
    <location>
        <begin position="67"/>
        <end position="183"/>
    </location>
</feature>
<dbReference type="Gene3D" id="1.10.167.10">
    <property type="entry name" value="Regulator of G-protein Signalling 4, domain 2"/>
    <property type="match status" value="1"/>
</dbReference>
<evidence type="ECO:0000259" key="2">
    <source>
        <dbReference type="PROSITE" id="PS50132"/>
    </source>
</evidence>
<proteinExistence type="predicted"/>
<reference evidence="3" key="1">
    <citation type="submission" date="2021-01" db="EMBL/GenBank/DDBJ databases">
        <authorList>
            <person name="Zahm M."/>
            <person name="Roques C."/>
            <person name="Cabau C."/>
            <person name="Klopp C."/>
            <person name="Donnadieu C."/>
            <person name="Jouanno E."/>
            <person name="Lampietro C."/>
            <person name="Louis A."/>
            <person name="Herpin A."/>
            <person name="Echchiki A."/>
            <person name="Berthelot C."/>
            <person name="Parey E."/>
            <person name="Roest-Crollius H."/>
            <person name="Braasch I."/>
            <person name="Postlethwait J."/>
            <person name="Bobe J."/>
            <person name="Montfort J."/>
            <person name="Bouchez O."/>
            <person name="Begum T."/>
            <person name="Mejri S."/>
            <person name="Adams A."/>
            <person name="Chen W.-J."/>
            <person name="Guiguen Y."/>
        </authorList>
    </citation>
    <scope>NUCLEOTIDE SEQUENCE</scope>
    <source>
        <strain evidence="3">YG-15Mar2019-1</strain>
        <tissue evidence="3">Brain</tissue>
    </source>
</reference>
<protein>
    <recommendedName>
        <fullName evidence="2">RGS domain-containing protein</fullName>
    </recommendedName>
</protein>
<dbReference type="Proteomes" id="UP001046870">
    <property type="component" value="Chromosome 22"/>
</dbReference>
<dbReference type="SMART" id="SM00315">
    <property type="entry name" value="RGS"/>
    <property type="match status" value="1"/>
</dbReference>
<keyword evidence="4" id="KW-1185">Reference proteome</keyword>
<name>A0A9D3PCT3_MEGAT</name>
<dbReference type="InterPro" id="IPR044926">
    <property type="entry name" value="RGS_subdomain_2"/>
</dbReference>
<dbReference type="SUPFAM" id="SSF48097">
    <property type="entry name" value="Regulator of G-protein signaling, RGS"/>
    <property type="match status" value="1"/>
</dbReference>
<dbReference type="OrthoDB" id="196547at2759"/>
<dbReference type="AlphaFoldDB" id="A0A9D3PCT3"/>
<dbReference type="PROSITE" id="PS50132">
    <property type="entry name" value="RGS"/>
    <property type="match status" value="1"/>
</dbReference>
<evidence type="ECO:0000313" key="4">
    <source>
        <dbReference type="Proteomes" id="UP001046870"/>
    </source>
</evidence>
<dbReference type="InterPro" id="IPR036305">
    <property type="entry name" value="RGS_sf"/>
</dbReference>
<dbReference type="InterPro" id="IPR016137">
    <property type="entry name" value="RGS"/>
</dbReference>
<dbReference type="PRINTS" id="PR01301">
    <property type="entry name" value="RGSPROTEIN"/>
</dbReference>
<evidence type="ECO:0000313" key="3">
    <source>
        <dbReference type="EMBL" id="KAG7457218.1"/>
    </source>
</evidence>
<gene>
    <name evidence="3" type="ORF">MATL_G00244200</name>
</gene>
<organism evidence="3 4">
    <name type="scientific">Megalops atlanticus</name>
    <name type="common">Tarpon</name>
    <name type="synonym">Clupea gigantea</name>
    <dbReference type="NCBI Taxonomy" id="7932"/>
    <lineage>
        <taxon>Eukaryota</taxon>
        <taxon>Metazoa</taxon>
        <taxon>Chordata</taxon>
        <taxon>Craniata</taxon>
        <taxon>Vertebrata</taxon>
        <taxon>Euteleostomi</taxon>
        <taxon>Actinopterygii</taxon>
        <taxon>Neopterygii</taxon>
        <taxon>Teleostei</taxon>
        <taxon>Elopiformes</taxon>
        <taxon>Megalopidae</taxon>
        <taxon>Megalops</taxon>
    </lineage>
</organism>
<dbReference type="PANTHER" id="PTHR10845">
    <property type="entry name" value="REGULATOR OF G PROTEIN SIGNALING"/>
    <property type="match status" value="1"/>
</dbReference>
<accession>A0A9D3PCT3</accession>
<dbReference type="FunFam" id="1.10.196.10:FF:000001">
    <property type="entry name" value="Regulator of G-protein signaling 8"/>
    <property type="match status" value="1"/>
</dbReference>
<comment type="caution">
    <text evidence="3">The sequence shown here is derived from an EMBL/GenBank/DDBJ whole genome shotgun (WGS) entry which is preliminary data.</text>
</comment>
<dbReference type="GO" id="GO:0009968">
    <property type="term" value="P:negative regulation of signal transduction"/>
    <property type="evidence" value="ECO:0007669"/>
    <property type="project" value="UniProtKB-KW"/>
</dbReference>
<evidence type="ECO:0000256" key="1">
    <source>
        <dbReference type="ARBA" id="ARBA00022700"/>
    </source>
</evidence>
<dbReference type="Pfam" id="PF00615">
    <property type="entry name" value="RGS"/>
    <property type="match status" value="1"/>
</dbReference>
<sequence>MITEMDTTFLNCKKVSAFPSEKQRIKHLSWRSRLSYLLKNYSSAKPSSSRRRSYRPTADEVEQWALSFEKLLSNHYGLAAFQVFLKSEFCEENIEFWLACEDFRKITSPAKLTTRAEKIYEEFIRSESPKEINLDYQTKDAVARSLQQPTALCFATAQKKIYILMENSSYPRFIQSELYKELCTVAMGRVTRMRA</sequence>